<comment type="catalytic activity">
    <reaction evidence="1 3 4">
        <text>[protein]-peptidylproline (omega=180) = [protein]-peptidylproline (omega=0)</text>
        <dbReference type="Rhea" id="RHEA:16237"/>
        <dbReference type="Rhea" id="RHEA-COMP:10747"/>
        <dbReference type="Rhea" id="RHEA-COMP:10748"/>
        <dbReference type="ChEBI" id="CHEBI:83833"/>
        <dbReference type="ChEBI" id="CHEBI:83834"/>
        <dbReference type="EC" id="5.2.1.8"/>
    </reaction>
</comment>
<dbReference type="PROSITE" id="PS50059">
    <property type="entry name" value="FKBP_PPIASE"/>
    <property type="match status" value="1"/>
</dbReference>
<dbReference type="Pfam" id="PF01346">
    <property type="entry name" value="FKBP_N"/>
    <property type="match status" value="1"/>
</dbReference>
<dbReference type="Pfam" id="PF00254">
    <property type="entry name" value="FKBP_C"/>
    <property type="match status" value="1"/>
</dbReference>
<comment type="caution">
    <text evidence="7">The sequence shown here is derived from an EMBL/GenBank/DDBJ whole genome shotgun (WGS) entry which is preliminary data.</text>
</comment>
<dbReference type="InterPro" id="IPR000774">
    <property type="entry name" value="PPIase_FKBP_N"/>
</dbReference>
<feature type="signal peptide" evidence="5">
    <location>
        <begin position="1"/>
        <end position="21"/>
    </location>
</feature>
<dbReference type="RefSeq" id="WP_331688904.1">
    <property type="nucleotide sequence ID" value="NZ_JAZHBN010000001.1"/>
</dbReference>
<dbReference type="InterPro" id="IPR001179">
    <property type="entry name" value="PPIase_FKBP_dom"/>
</dbReference>
<dbReference type="Gene3D" id="1.10.287.460">
    <property type="entry name" value="Peptidyl-prolyl cis-trans isomerase, FKBP-type, N-terminal domain"/>
    <property type="match status" value="1"/>
</dbReference>
<keyword evidence="8" id="KW-1185">Reference proteome</keyword>
<feature type="domain" description="PPIase FKBP-type" evidence="6">
    <location>
        <begin position="141"/>
        <end position="226"/>
    </location>
</feature>
<feature type="chain" id="PRO_5045217086" description="Peptidyl-prolyl cis-trans isomerase" evidence="5">
    <location>
        <begin position="22"/>
        <end position="226"/>
    </location>
</feature>
<evidence type="ECO:0000256" key="2">
    <source>
        <dbReference type="ARBA" id="ARBA00023110"/>
    </source>
</evidence>
<reference evidence="7 8" key="1">
    <citation type="submission" date="2024-01" db="EMBL/GenBank/DDBJ databases">
        <title>Novel species of the genus Luteimonas isolated from rivers.</title>
        <authorList>
            <person name="Lu H."/>
        </authorList>
    </citation>
    <scope>NUCLEOTIDE SEQUENCE [LARGE SCALE GENOMIC DNA]</scope>
    <source>
        <strain evidence="7 8">FXH3W</strain>
    </source>
</reference>
<evidence type="ECO:0000313" key="8">
    <source>
        <dbReference type="Proteomes" id="UP001356170"/>
    </source>
</evidence>
<evidence type="ECO:0000256" key="3">
    <source>
        <dbReference type="PROSITE-ProRule" id="PRU00277"/>
    </source>
</evidence>
<evidence type="ECO:0000313" key="7">
    <source>
        <dbReference type="EMBL" id="MEF2156283.1"/>
    </source>
</evidence>
<gene>
    <name evidence="7" type="ORF">V3390_08610</name>
</gene>
<dbReference type="Proteomes" id="UP001356170">
    <property type="component" value="Unassembled WGS sequence"/>
</dbReference>
<evidence type="ECO:0000259" key="6">
    <source>
        <dbReference type="PROSITE" id="PS50059"/>
    </source>
</evidence>
<keyword evidence="5" id="KW-0732">Signal</keyword>
<dbReference type="EMBL" id="JAZHBO010000002">
    <property type="protein sequence ID" value="MEF2156283.1"/>
    <property type="molecule type" value="Genomic_DNA"/>
</dbReference>
<dbReference type="Gene3D" id="3.10.50.40">
    <property type="match status" value="1"/>
</dbReference>
<dbReference type="GO" id="GO:0016853">
    <property type="term" value="F:isomerase activity"/>
    <property type="evidence" value="ECO:0007669"/>
    <property type="project" value="UniProtKB-KW"/>
</dbReference>
<protein>
    <recommendedName>
        <fullName evidence="4">Peptidyl-prolyl cis-trans isomerase</fullName>
        <ecNumber evidence="4">5.2.1.8</ecNumber>
    </recommendedName>
</protein>
<evidence type="ECO:0000256" key="5">
    <source>
        <dbReference type="SAM" id="SignalP"/>
    </source>
</evidence>
<comment type="similarity">
    <text evidence="4">Belongs to the FKBP-type PPIase family.</text>
</comment>
<accession>A0ABU7V191</accession>
<keyword evidence="3 4" id="KW-0413">Isomerase</keyword>
<name>A0ABU7V191_9GAMM</name>
<dbReference type="SUPFAM" id="SSF54534">
    <property type="entry name" value="FKBP-like"/>
    <property type="match status" value="1"/>
</dbReference>
<keyword evidence="2 3" id="KW-0697">Rotamase</keyword>
<dbReference type="EC" id="5.2.1.8" evidence="4"/>
<organism evidence="7 8">
    <name type="scientific">Aquilutibacter rugosus</name>
    <dbReference type="NCBI Taxonomy" id="3115820"/>
    <lineage>
        <taxon>Bacteria</taxon>
        <taxon>Pseudomonadati</taxon>
        <taxon>Pseudomonadota</taxon>
        <taxon>Gammaproteobacteria</taxon>
        <taxon>Lysobacterales</taxon>
        <taxon>Lysobacteraceae</taxon>
        <taxon>Aquilutibacter</taxon>
    </lineage>
</organism>
<proteinExistence type="inferred from homology"/>
<dbReference type="InterPro" id="IPR046357">
    <property type="entry name" value="PPIase_dom_sf"/>
</dbReference>
<evidence type="ECO:0000256" key="4">
    <source>
        <dbReference type="RuleBase" id="RU003915"/>
    </source>
</evidence>
<sequence>MKYRVLAIALAAASVAGSAAAQDLSSEKGKVSYYLGYDLAARIVEVGESVDANSVLKGVNDAIAKKAPAIPEDQLKVALEAYDKRVQARAKAEFEKVAASNAAESTKFLAANKAKAGVQTLPNGLQYRVITAGKGAKPTTTSAVNIKVAGPFPFGQRPQDPQALAAKPGNDLKISDIPLAGLRQALTMMPTGSKWEITLPPALGNGKDSRMPNAVLQYEVEMVSFK</sequence>
<dbReference type="InterPro" id="IPR036944">
    <property type="entry name" value="PPIase_FKBP_N_sf"/>
</dbReference>
<evidence type="ECO:0000256" key="1">
    <source>
        <dbReference type="ARBA" id="ARBA00000971"/>
    </source>
</evidence>